<sequence length="41" mass="4786">MGRFREMTSRCHSAFLRCSKAFIDETQYIIPKSVSSYTCFS</sequence>
<comment type="caution">
    <text evidence="1">The sequence shown here is derived from an EMBL/GenBank/DDBJ whole genome shotgun (WGS) entry which is preliminary data.</text>
</comment>
<name>E6PNM4_9ZZZZ</name>
<protein>
    <submittedName>
        <fullName evidence="1">Uncharacterized protein</fullName>
    </submittedName>
</protein>
<dbReference type="EMBL" id="CABM01000027">
    <property type="protein sequence ID" value="CBH96526.1"/>
    <property type="molecule type" value="Genomic_DNA"/>
</dbReference>
<accession>E6PNM4</accession>
<gene>
    <name evidence="1" type="ORF">CARN2_1385</name>
</gene>
<evidence type="ECO:0000313" key="1">
    <source>
        <dbReference type="EMBL" id="CBH96526.1"/>
    </source>
</evidence>
<organism evidence="1">
    <name type="scientific">mine drainage metagenome</name>
    <dbReference type="NCBI Taxonomy" id="410659"/>
    <lineage>
        <taxon>unclassified sequences</taxon>
        <taxon>metagenomes</taxon>
        <taxon>ecological metagenomes</taxon>
    </lineage>
</organism>
<proteinExistence type="predicted"/>
<reference evidence="1" key="1">
    <citation type="submission" date="2009-10" db="EMBL/GenBank/DDBJ databases">
        <title>Diversity of trophic interactions inside an arsenic-rich microbial ecosystem.</title>
        <authorList>
            <person name="Bertin P.N."/>
            <person name="Heinrich-Salmeron A."/>
            <person name="Pelletier E."/>
            <person name="Goulhen-Chollet F."/>
            <person name="Arsene-Ploetze F."/>
            <person name="Gallien S."/>
            <person name="Calteau A."/>
            <person name="Vallenet D."/>
            <person name="Casiot C."/>
            <person name="Chane-Woon-Ming B."/>
            <person name="Giloteaux L."/>
            <person name="Barakat M."/>
            <person name="Bonnefoy V."/>
            <person name="Bruneel O."/>
            <person name="Chandler M."/>
            <person name="Cleiss J."/>
            <person name="Duran R."/>
            <person name="Elbaz-Poulichet F."/>
            <person name="Fonknechten N."/>
            <person name="Lauga B."/>
            <person name="Mornico D."/>
            <person name="Ortet P."/>
            <person name="Schaeffer C."/>
            <person name="Siguier P."/>
            <person name="Alexander Thil Smith A."/>
            <person name="Van Dorsselaer A."/>
            <person name="Weissenbach J."/>
            <person name="Medigue C."/>
            <person name="Le Paslier D."/>
        </authorList>
    </citation>
    <scope>NUCLEOTIDE SEQUENCE</scope>
</reference>
<dbReference type="AlphaFoldDB" id="E6PNM4"/>